<evidence type="ECO:0000313" key="1">
    <source>
        <dbReference type="EMBL" id="MBB6696090.1"/>
    </source>
</evidence>
<keyword evidence="2" id="KW-1185">Reference proteome</keyword>
<dbReference type="EMBL" id="JACJVR010000175">
    <property type="protein sequence ID" value="MBB6696090.1"/>
    <property type="molecule type" value="Genomic_DNA"/>
</dbReference>
<reference evidence="1 2" key="1">
    <citation type="submission" date="2020-08" db="EMBL/GenBank/DDBJ databases">
        <title>Cohnella phylogeny.</title>
        <authorList>
            <person name="Dunlap C."/>
        </authorList>
    </citation>
    <scope>NUCLEOTIDE SEQUENCE [LARGE SCALE GENOMIC DNA]</scope>
    <source>
        <strain evidence="1 2">DSM 25239</strain>
    </source>
</reference>
<sequence length="66" mass="7255">MSIEKYAGKSLDIICVDDAGQLAQRRMTPHSAANGRMSGDGHWRRSLRAFKVPNLLPNKPVNGYAS</sequence>
<dbReference type="RefSeq" id="WP_185140029.1">
    <property type="nucleotide sequence ID" value="NZ_JACJVR010000175.1"/>
</dbReference>
<dbReference type="AlphaFoldDB" id="A0A841UDS4"/>
<gene>
    <name evidence="1" type="ORF">H7B90_32345</name>
</gene>
<dbReference type="Proteomes" id="UP000553776">
    <property type="component" value="Unassembled WGS sequence"/>
</dbReference>
<evidence type="ECO:0000313" key="2">
    <source>
        <dbReference type="Proteomes" id="UP000553776"/>
    </source>
</evidence>
<comment type="caution">
    <text evidence="1">The sequence shown here is derived from an EMBL/GenBank/DDBJ whole genome shotgun (WGS) entry which is preliminary data.</text>
</comment>
<name>A0A841UDS4_9BACL</name>
<proteinExistence type="predicted"/>
<protein>
    <submittedName>
        <fullName evidence="1">Uncharacterized protein</fullName>
    </submittedName>
</protein>
<organism evidence="1 2">
    <name type="scientific">Cohnella xylanilytica</name>
    <dbReference type="NCBI Taxonomy" id="557555"/>
    <lineage>
        <taxon>Bacteria</taxon>
        <taxon>Bacillati</taxon>
        <taxon>Bacillota</taxon>
        <taxon>Bacilli</taxon>
        <taxon>Bacillales</taxon>
        <taxon>Paenibacillaceae</taxon>
        <taxon>Cohnella</taxon>
    </lineage>
</organism>
<accession>A0A841UDS4</accession>